<organism evidence="1 2">
    <name type="scientific">Ilex paraguariensis</name>
    <name type="common">yerba mate</name>
    <dbReference type="NCBI Taxonomy" id="185542"/>
    <lineage>
        <taxon>Eukaryota</taxon>
        <taxon>Viridiplantae</taxon>
        <taxon>Streptophyta</taxon>
        <taxon>Embryophyta</taxon>
        <taxon>Tracheophyta</taxon>
        <taxon>Spermatophyta</taxon>
        <taxon>Magnoliopsida</taxon>
        <taxon>eudicotyledons</taxon>
        <taxon>Gunneridae</taxon>
        <taxon>Pentapetalae</taxon>
        <taxon>asterids</taxon>
        <taxon>campanulids</taxon>
        <taxon>Aquifoliales</taxon>
        <taxon>Aquifoliaceae</taxon>
        <taxon>Ilex</taxon>
    </lineage>
</organism>
<name>A0ABC8T6P8_9AQUA</name>
<proteinExistence type="predicted"/>
<dbReference type="Proteomes" id="UP001642360">
    <property type="component" value="Unassembled WGS sequence"/>
</dbReference>
<accession>A0ABC8T6P8</accession>
<comment type="caution">
    <text evidence="1">The sequence shown here is derived from an EMBL/GenBank/DDBJ whole genome shotgun (WGS) entry which is preliminary data.</text>
</comment>
<gene>
    <name evidence="1" type="ORF">ILEXP_LOCUS34233</name>
</gene>
<dbReference type="EMBL" id="CAUOFW020004314">
    <property type="protein sequence ID" value="CAK9165089.1"/>
    <property type="molecule type" value="Genomic_DNA"/>
</dbReference>
<protein>
    <submittedName>
        <fullName evidence="1">Uncharacterized protein</fullName>
    </submittedName>
</protein>
<evidence type="ECO:0000313" key="2">
    <source>
        <dbReference type="Proteomes" id="UP001642360"/>
    </source>
</evidence>
<evidence type="ECO:0000313" key="1">
    <source>
        <dbReference type="EMBL" id="CAK9165089.1"/>
    </source>
</evidence>
<reference evidence="1 2" key="1">
    <citation type="submission" date="2024-02" db="EMBL/GenBank/DDBJ databases">
        <authorList>
            <person name="Vignale AGUSTIN F."/>
            <person name="Sosa J E."/>
            <person name="Modenutti C."/>
        </authorList>
    </citation>
    <scope>NUCLEOTIDE SEQUENCE [LARGE SCALE GENOMIC DNA]</scope>
</reference>
<dbReference type="AlphaFoldDB" id="A0ABC8T6P8"/>
<sequence length="103" mass="12253">MSFQSNSTEKPREQSFNFFDQIFNSKAFWIFHQTATEFENNRILIRSIETKQKQIKQKRGLSTIIEELEDPTRNLRSHSSIDVNFSGKRIEKPLQAMKYPKKI</sequence>
<keyword evidence="2" id="KW-1185">Reference proteome</keyword>